<dbReference type="AlphaFoldDB" id="A0A914UM55"/>
<evidence type="ECO:0000313" key="4">
    <source>
        <dbReference type="Proteomes" id="UP000887566"/>
    </source>
</evidence>
<dbReference type="PANTHER" id="PTHR10855">
    <property type="entry name" value="26S PROTEASOME NON-ATPASE REGULATORY SUBUNIT 12/COP9 SIGNALOSOME COMPLEX SUBUNIT 4"/>
    <property type="match status" value="1"/>
</dbReference>
<dbReference type="SMART" id="SM00088">
    <property type="entry name" value="PINT"/>
    <property type="match status" value="1"/>
</dbReference>
<accession>A0A914UM55</accession>
<dbReference type="GO" id="GO:0005634">
    <property type="term" value="C:nucleus"/>
    <property type="evidence" value="ECO:0007669"/>
    <property type="project" value="UniProtKB-ARBA"/>
</dbReference>
<comment type="similarity">
    <text evidence="1">Belongs to the proteasome subunit p55 family.</text>
</comment>
<dbReference type="PROSITE" id="PS50250">
    <property type="entry name" value="PCI"/>
    <property type="match status" value="1"/>
</dbReference>
<evidence type="ECO:0000259" key="3">
    <source>
        <dbReference type="PROSITE" id="PS50250"/>
    </source>
</evidence>
<dbReference type="WBParaSite" id="PSAMB.scaffold1099size35923.g10960.t1">
    <property type="protein sequence ID" value="PSAMB.scaffold1099size35923.g10960.t1"/>
    <property type="gene ID" value="PSAMB.scaffold1099size35923.g10960"/>
</dbReference>
<evidence type="ECO:0000313" key="5">
    <source>
        <dbReference type="WBParaSite" id="PSAMB.scaffold1099size35923.g10960.t1"/>
    </source>
</evidence>
<dbReference type="PANTHER" id="PTHR10855:SF1">
    <property type="entry name" value="26S PROTEASOME NON-ATPASE REGULATORY SUBUNIT 12"/>
    <property type="match status" value="1"/>
</dbReference>
<dbReference type="Pfam" id="PF18098">
    <property type="entry name" value="RPN5_C"/>
    <property type="match status" value="1"/>
</dbReference>
<dbReference type="InterPro" id="IPR054559">
    <property type="entry name" value="PSMD12-CSN4-like_N"/>
</dbReference>
<dbReference type="GO" id="GO:0005737">
    <property type="term" value="C:cytoplasm"/>
    <property type="evidence" value="ECO:0007669"/>
    <property type="project" value="TreeGrafter"/>
</dbReference>
<reference evidence="5 6" key="1">
    <citation type="submission" date="2022-11" db="UniProtKB">
        <authorList>
            <consortium name="WormBaseParasite"/>
        </authorList>
    </citation>
    <scope>IDENTIFICATION</scope>
</reference>
<feature type="domain" description="PCI" evidence="3">
    <location>
        <begin position="246"/>
        <end position="425"/>
    </location>
</feature>
<evidence type="ECO:0000256" key="1">
    <source>
        <dbReference type="ARBA" id="ARBA00006397"/>
    </source>
</evidence>
<dbReference type="InterPro" id="IPR000717">
    <property type="entry name" value="PCI_dom"/>
</dbReference>
<evidence type="ECO:0000256" key="2">
    <source>
        <dbReference type="ARBA" id="ARBA00022942"/>
    </source>
</evidence>
<dbReference type="InterPro" id="IPR040896">
    <property type="entry name" value="RPN5_C"/>
</dbReference>
<keyword evidence="2" id="KW-0647">Proteasome</keyword>
<proteinExistence type="inferred from homology"/>
<dbReference type="WBParaSite" id="PSAMB.scaffold6759size12758.g29079.t1">
    <property type="protein sequence ID" value="PSAMB.scaffold6759size12758.g29079.t1"/>
    <property type="gene ID" value="PSAMB.scaffold6759size12758.g29079"/>
</dbReference>
<dbReference type="Gene3D" id="1.10.10.10">
    <property type="entry name" value="Winged helix-like DNA-binding domain superfamily/Winged helix DNA-binding domain"/>
    <property type="match status" value="1"/>
</dbReference>
<evidence type="ECO:0000313" key="6">
    <source>
        <dbReference type="WBParaSite" id="PSAMB.scaffold6759size12758.g29079.t1"/>
    </source>
</evidence>
<dbReference type="GO" id="GO:0008541">
    <property type="term" value="C:proteasome regulatory particle, lid subcomplex"/>
    <property type="evidence" value="ECO:0007669"/>
    <property type="project" value="TreeGrafter"/>
</dbReference>
<dbReference type="Pfam" id="PF01399">
    <property type="entry name" value="PCI"/>
    <property type="match status" value="1"/>
</dbReference>
<dbReference type="InterPro" id="IPR036388">
    <property type="entry name" value="WH-like_DNA-bd_sf"/>
</dbReference>
<dbReference type="FunFam" id="1.10.10.10:FF:000070">
    <property type="entry name" value="26S proteasome non-ATPase regulatory subunit 12"/>
    <property type="match status" value="1"/>
</dbReference>
<dbReference type="Proteomes" id="UP000887566">
    <property type="component" value="Unplaced"/>
</dbReference>
<dbReference type="SUPFAM" id="SSF46785">
    <property type="entry name" value="Winged helix' DNA-binding domain"/>
    <property type="match status" value="1"/>
</dbReference>
<dbReference type="Pfam" id="PF22241">
    <property type="entry name" value="PSMD12-CSN4_N"/>
    <property type="match status" value="1"/>
</dbReference>
<dbReference type="InterPro" id="IPR040134">
    <property type="entry name" value="PSMD12/CSN4"/>
</dbReference>
<name>A0A914UM55_9BILA</name>
<dbReference type="InterPro" id="IPR036390">
    <property type="entry name" value="WH_DNA-bd_sf"/>
</dbReference>
<keyword evidence="4" id="KW-1185">Reference proteome</keyword>
<sequence length="465" mass="53563">MADDLGLTEVGDGRLFKMEVDYQSQVDEAIPKAEQLVKAGKLAEALESLYALEKQTRLGADMKSNAAILQAMVRLCFEAEDWTLLNETIITLSKKRSLIKQSIARMVRAAVEYVDKAPNDETQLKLIDTIRTVTAGKIYVEVERARLTYRLVKRLEAEKKVDEACTMLLELQVETYGSMDMKEKVEYLLEQMRLCVARKDYIRASIIANKISTRFFEDQSNEVQQLKLKFYQLMIEIGQQDSAYLNICRYYRAVYDTPIVQNDPAKLEESLKNVVLYVLLAPHDNEQSDMLHRIKKIRDLEKVIDYKKLLDLFTTEEIISWKSDMLGRFEALLRKGTASSPATGVFEAGAVGEKRWEDFHVRVGEHNIRMIAKYYTQITFDRMAQLLDFSVDKMEEFLCNLIVTGVIPGAKVDRPARVIDFRARKVPTEHLDEWGSSVRQLTDTLNKVSHLILKEEMVHKHLHAH</sequence>
<organism evidence="4 5">
    <name type="scientific">Plectus sambesii</name>
    <dbReference type="NCBI Taxonomy" id="2011161"/>
    <lineage>
        <taxon>Eukaryota</taxon>
        <taxon>Metazoa</taxon>
        <taxon>Ecdysozoa</taxon>
        <taxon>Nematoda</taxon>
        <taxon>Chromadorea</taxon>
        <taxon>Plectida</taxon>
        <taxon>Plectina</taxon>
        <taxon>Plectoidea</taxon>
        <taxon>Plectidae</taxon>
        <taxon>Plectus</taxon>
    </lineage>
</organism>
<protein>
    <submittedName>
        <fullName evidence="5 6">PCI domain-containing protein</fullName>
    </submittedName>
</protein>